<dbReference type="Pfam" id="PF12796">
    <property type="entry name" value="Ank_2"/>
    <property type="match status" value="1"/>
</dbReference>
<gene>
    <name evidence="4" type="ORF">SAY86_018139</name>
</gene>
<evidence type="ECO:0000256" key="2">
    <source>
        <dbReference type="ARBA" id="ARBA00023043"/>
    </source>
</evidence>
<dbReference type="SMART" id="SM00248">
    <property type="entry name" value="ANK"/>
    <property type="match status" value="3"/>
</dbReference>
<evidence type="ECO:0000256" key="1">
    <source>
        <dbReference type="ARBA" id="ARBA00022737"/>
    </source>
</evidence>
<dbReference type="GO" id="GO:0085020">
    <property type="term" value="P:protein K6-linked ubiquitination"/>
    <property type="evidence" value="ECO:0007669"/>
    <property type="project" value="TreeGrafter"/>
</dbReference>
<keyword evidence="1" id="KW-0677">Repeat</keyword>
<dbReference type="AlphaFoldDB" id="A0AAN7LMW1"/>
<evidence type="ECO:0000313" key="4">
    <source>
        <dbReference type="EMBL" id="KAK4783771.1"/>
    </source>
</evidence>
<dbReference type="InterPro" id="IPR002110">
    <property type="entry name" value="Ankyrin_rpt"/>
</dbReference>
<feature type="repeat" description="ANK" evidence="3">
    <location>
        <begin position="106"/>
        <end position="138"/>
    </location>
</feature>
<accession>A0AAN7LMW1</accession>
<keyword evidence="5" id="KW-1185">Reference proteome</keyword>
<proteinExistence type="predicted"/>
<dbReference type="PANTHER" id="PTHR24171">
    <property type="entry name" value="ANKYRIN REPEAT DOMAIN-CONTAINING PROTEIN 39-RELATED"/>
    <property type="match status" value="1"/>
</dbReference>
<organism evidence="4 5">
    <name type="scientific">Trapa natans</name>
    <name type="common">Water chestnut</name>
    <dbReference type="NCBI Taxonomy" id="22666"/>
    <lineage>
        <taxon>Eukaryota</taxon>
        <taxon>Viridiplantae</taxon>
        <taxon>Streptophyta</taxon>
        <taxon>Embryophyta</taxon>
        <taxon>Tracheophyta</taxon>
        <taxon>Spermatophyta</taxon>
        <taxon>Magnoliopsida</taxon>
        <taxon>eudicotyledons</taxon>
        <taxon>Gunneridae</taxon>
        <taxon>Pentapetalae</taxon>
        <taxon>rosids</taxon>
        <taxon>malvids</taxon>
        <taxon>Myrtales</taxon>
        <taxon>Lythraceae</taxon>
        <taxon>Trapa</taxon>
    </lineage>
</organism>
<protein>
    <submittedName>
        <fullName evidence="4">Uncharacterized protein</fullName>
    </submittedName>
</protein>
<dbReference type="PRINTS" id="PR01415">
    <property type="entry name" value="ANKYRIN"/>
</dbReference>
<sequence length="207" mass="22026">MAAGSITYNSHVIVFGQYGPSKHHEPNGTKHEGVQAGGFCPTRLPPPFFNDFLAEERDLDMGTEVNGSAHASEDVEALLDAARYGYLEDVTSLAAVGVGLDSKDEYGRTALHMAAANGHVGIVSFLISKGVDINAINEEKNTPLHWACLNGHVQVVKDLILAGANASMLNSHDRTPVDEAVSRGKLEVMDAINEAATQAELNSANVF</sequence>
<evidence type="ECO:0000256" key="3">
    <source>
        <dbReference type="PROSITE-ProRule" id="PRU00023"/>
    </source>
</evidence>
<dbReference type="Gene3D" id="1.25.40.20">
    <property type="entry name" value="Ankyrin repeat-containing domain"/>
    <property type="match status" value="2"/>
</dbReference>
<dbReference type="InterPro" id="IPR036770">
    <property type="entry name" value="Ankyrin_rpt-contain_sf"/>
</dbReference>
<comment type="caution">
    <text evidence="4">The sequence shown here is derived from an EMBL/GenBank/DDBJ whole genome shotgun (WGS) entry which is preliminary data.</text>
</comment>
<evidence type="ECO:0000313" key="5">
    <source>
        <dbReference type="Proteomes" id="UP001346149"/>
    </source>
</evidence>
<dbReference type="GO" id="GO:0004842">
    <property type="term" value="F:ubiquitin-protein transferase activity"/>
    <property type="evidence" value="ECO:0007669"/>
    <property type="project" value="TreeGrafter"/>
</dbReference>
<dbReference type="PANTHER" id="PTHR24171:SF8">
    <property type="entry name" value="BRCA1-ASSOCIATED RING DOMAIN PROTEIN 1"/>
    <property type="match status" value="1"/>
</dbReference>
<dbReference type="Proteomes" id="UP001346149">
    <property type="component" value="Unassembled WGS sequence"/>
</dbReference>
<dbReference type="PROSITE" id="PS50088">
    <property type="entry name" value="ANK_REPEAT"/>
    <property type="match status" value="2"/>
</dbReference>
<dbReference type="EMBL" id="JAXQNO010000014">
    <property type="protein sequence ID" value="KAK4783771.1"/>
    <property type="molecule type" value="Genomic_DNA"/>
</dbReference>
<feature type="repeat" description="ANK" evidence="3">
    <location>
        <begin position="139"/>
        <end position="171"/>
    </location>
</feature>
<keyword evidence="2 3" id="KW-0040">ANK repeat</keyword>
<dbReference type="PROSITE" id="PS50297">
    <property type="entry name" value="ANK_REP_REGION"/>
    <property type="match status" value="2"/>
</dbReference>
<dbReference type="SUPFAM" id="SSF48403">
    <property type="entry name" value="Ankyrin repeat"/>
    <property type="match status" value="1"/>
</dbReference>
<name>A0AAN7LMW1_TRANT</name>
<reference evidence="4 5" key="1">
    <citation type="journal article" date="2023" name="Hortic Res">
        <title>Pangenome of water caltrop reveals structural variations and asymmetric subgenome divergence after allopolyploidization.</title>
        <authorList>
            <person name="Zhang X."/>
            <person name="Chen Y."/>
            <person name="Wang L."/>
            <person name="Yuan Y."/>
            <person name="Fang M."/>
            <person name="Shi L."/>
            <person name="Lu R."/>
            <person name="Comes H.P."/>
            <person name="Ma Y."/>
            <person name="Chen Y."/>
            <person name="Huang G."/>
            <person name="Zhou Y."/>
            <person name="Zheng Z."/>
            <person name="Qiu Y."/>
        </authorList>
    </citation>
    <scope>NUCLEOTIDE SEQUENCE [LARGE SCALE GENOMIC DNA]</scope>
    <source>
        <strain evidence="4">F231</strain>
    </source>
</reference>